<keyword evidence="3" id="KW-1185">Reference proteome</keyword>
<protein>
    <submittedName>
        <fullName evidence="2">Uncharacterized protein</fullName>
    </submittedName>
</protein>
<feature type="compositionally biased region" description="Polar residues" evidence="1">
    <location>
        <begin position="41"/>
        <end position="55"/>
    </location>
</feature>
<organism evidence="2 3">
    <name type="scientific">Diploptera punctata</name>
    <name type="common">Pacific beetle cockroach</name>
    <dbReference type="NCBI Taxonomy" id="6984"/>
    <lineage>
        <taxon>Eukaryota</taxon>
        <taxon>Metazoa</taxon>
        <taxon>Ecdysozoa</taxon>
        <taxon>Arthropoda</taxon>
        <taxon>Hexapoda</taxon>
        <taxon>Insecta</taxon>
        <taxon>Pterygota</taxon>
        <taxon>Neoptera</taxon>
        <taxon>Polyneoptera</taxon>
        <taxon>Dictyoptera</taxon>
        <taxon>Blattodea</taxon>
        <taxon>Blaberoidea</taxon>
        <taxon>Blaberidae</taxon>
        <taxon>Diplopterinae</taxon>
        <taxon>Diploptera</taxon>
    </lineage>
</organism>
<evidence type="ECO:0000313" key="3">
    <source>
        <dbReference type="Proteomes" id="UP001233999"/>
    </source>
</evidence>
<gene>
    <name evidence="2" type="ORF">L9F63_016116</name>
</gene>
<accession>A0AAD8A2L8</accession>
<comment type="caution">
    <text evidence="2">The sequence shown here is derived from an EMBL/GenBank/DDBJ whole genome shotgun (WGS) entry which is preliminary data.</text>
</comment>
<reference evidence="2" key="2">
    <citation type="submission" date="2023-05" db="EMBL/GenBank/DDBJ databases">
        <authorList>
            <person name="Fouks B."/>
        </authorList>
    </citation>
    <scope>NUCLEOTIDE SEQUENCE</scope>
    <source>
        <strain evidence="2">Stay&amp;Tobe</strain>
        <tissue evidence="2">Testes</tissue>
    </source>
</reference>
<feature type="region of interest" description="Disordered" evidence="1">
    <location>
        <begin position="1"/>
        <end position="55"/>
    </location>
</feature>
<feature type="compositionally biased region" description="Basic and acidic residues" evidence="1">
    <location>
        <begin position="10"/>
        <end position="21"/>
    </location>
</feature>
<dbReference type="EMBL" id="JASPKZ010004188">
    <property type="protein sequence ID" value="KAJ9590851.1"/>
    <property type="molecule type" value="Genomic_DNA"/>
</dbReference>
<reference evidence="2" key="1">
    <citation type="journal article" date="2023" name="IScience">
        <title>Live-bearing cockroach genome reveals convergent evolutionary mechanisms linked to viviparity in insects and beyond.</title>
        <authorList>
            <person name="Fouks B."/>
            <person name="Harrison M.C."/>
            <person name="Mikhailova A.A."/>
            <person name="Marchal E."/>
            <person name="English S."/>
            <person name="Carruthers M."/>
            <person name="Jennings E.C."/>
            <person name="Chiamaka E.L."/>
            <person name="Frigard R.A."/>
            <person name="Pippel M."/>
            <person name="Attardo G.M."/>
            <person name="Benoit J.B."/>
            <person name="Bornberg-Bauer E."/>
            <person name="Tobe S.S."/>
        </authorList>
    </citation>
    <scope>NUCLEOTIDE SEQUENCE</scope>
    <source>
        <strain evidence="2">Stay&amp;Tobe</strain>
    </source>
</reference>
<sequence>GDGDNEEGKDESPMEETKSHPGEIAAASGQSGEDGSDVTPPAQSTLPTDGVNVSTGNGQVLQNLLTDTFSSNIMDHIQENGGSDKKMSSSTNSDLLLIDNSNMETSEDVITSATPQQSNGHRNGVEYGAVDFVSVDNVKQNNATNNLLDLSEFDAFSTNNVMMTATQPLTAATDFEQILDLGTAPATGKLSNEDNVNSNVMNNGPAPPFIAFQDNLAKKSDTNSVTDLLS</sequence>
<name>A0AAD8A2L8_DIPPU</name>
<evidence type="ECO:0000313" key="2">
    <source>
        <dbReference type="EMBL" id="KAJ9590851.1"/>
    </source>
</evidence>
<evidence type="ECO:0000256" key="1">
    <source>
        <dbReference type="SAM" id="MobiDB-lite"/>
    </source>
</evidence>
<proteinExistence type="predicted"/>
<dbReference type="AlphaFoldDB" id="A0AAD8A2L8"/>
<feature type="non-terminal residue" evidence="2">
    <location>
        <position position="230"/>
    </location>
</feature>
<dbReference type="Proteomes" id="UP001233999">
    <property type="component" value="Unassembled WGS sequence"/>
</dbReference>